<evidence type="ECO:0000313" key="2">
    <source>
        <dbReference type="EMBL" id="MBF9130336.1"/>
    </source>
</evidence>
<evidence type="ECO:0000313" key="3">
    <source>
        <dbReference type="Proteomes" id="UP000638560"/>
    </source>
</evidence>
<dbReference type="RefSeq" id="WP_196201916.1">
    <property type="nucleotide sequence ID" value="NZ_JADPUN010000150.1"/>
</dbReference>
<dbReference type="PANTHER" id="PTHR48098">
    <property type="entry name" value="ENTEROCHELIN ESTERASE-RELATED"/>
    <property type="match status" value="1"/>
</dbReference>
<dbReference type="InterPro" id="IPR013783">
    <property type="entry name" value="Ig-like_fold"/>
</dbReference>
<name>A0ABS0GW88_9ACTN</name>
<feature type="chain" id="PRO_5046935355" description="Enterochelin esterase" evidence="1">
    <location>
        <begin position="26"/>
        <end position="510"/>
    </location>
</feature>
<accession>A0ABS0GW88</accession>
<keyword evidence="3" id="KW-1185">Reference proteome</keyword>
<feature type="signal peptide" evidence="1">
    <location>
        <begin position="1"/>
        <end position="25"/>
    </location>
</feature>
<evidence type="ECO:0008006" key="4">
    <source>
        <dbReference type="Google" id="ProtNLM"/>
    </source>
</evidence>
<protein>
    <recommendedName>
        <fullName evidence="4">Enterochelin esterase</fullName>
    </recommendedName>
</protein>
<dbReference type="InterPro" id="IPR000801">
    <property type="entry name" value="Esterase-like"/>
</dbReference>
<dbReference type="Pfam" id="PF00756">
    <property type="entry name" value="Esterase"/>
    <property type="match status" value="1"/>
</dbReference>
<evidence type="ECO:0000256" key="1">
    <source>
        <dbReference type="SAM" id="SignalP"/>
    </source>
</evidence>
<sequence length="510" mass="54167">MLAIAGLVSASALASAASAAPAAHAGSLGPKVIQTNQAPTGYSVTFRYQAPLDVQAVHIYGDWFYSRPEAVTCQDCGDGRPPAQWQPGDVPATPWRILPLAKGADGIWTITVPLPSGTFRYAFTHDCASPLATGCVLHDDPANPWEVQPQYPGAPGAVRSRVYVPNSKKFPTYDNAYQAPVKAARAGTLESRRYTSPLSTNPAGVHDIVVYLPHGYNPSRATPYPTLYLSHGSGDNSIAWTMQGVAQHILENAIKDRVVQPMVIVSTDFNGLPGGNQGYANELRNNIIPFVEQNYRVSPRAEDRAFGGFSAGGSRAFTILYDNTDLFAYHAAWSWGGPAATPAQIDRMKAVTGGIHIGTGLQDRLGNIAENSQLRVAALRAAGVEVAEYNVNGVHTWDVWRQMLDNYLRNVAFRATTTSLEVDTAPAGQSSNVKVTAIAAVGAVTTGGASPSGRADFYVGDVHLGSAPVRGGVARLHKTVRDGLDGPVVARYRGDKLFNGSQSSPEDAAG</sequence>
<organism evidence="2 3">
    <name type="scientific">Plantactinospora alkalitolerans</name>
    <dbReference type="NCBI Taxonomy" id="2789879"/>
    <lineage>
        <taxon>Bacteria</taxon>
        <taxon>Bacillati</taxon>
        <taxon>Actinomycetota</taxon>
        <taxon>Actinomycetes</taxon>
        <taxon>Micromonosporales</taxon>
        <taxon>Micromonosporaceae</taxon>
        <taxon>Plantactinospora</taxon>
    </lineage>
</organism>
<dbReference type="EMBL" id="JADPUN010000150">
    <property type="protein sequence ID" value="MBF9130336.1"/>
    <property type="molecule type" value="Genomic_DNA"/>
</dbReference>
<keyword evidence="1" id="KW-0732">Signal</keyword>
<dbReference type="Proteomes" id="UP000638560">
    <property type="component" value="Unassembled WGS sequence"/>
</dbReference>
<dbReference type="SUPFAM" id="SSF53474">
    <property type="entry name" value="alpha/beta-Hydrolases"/>
    <property type="match status" value="1"/>
</dbReference>
<dbReference type="Gene3D" id="3.40.50.1820">
    <property type="entry name" value="alpha/beta hydrolase"/>
    <property type="match status" value="1"/>
</dbReference>
<dbReference type="InterPro" id="IPR029058">
    <property type="entry name" value="AB_hydrolase_fold"/>
</dbReference>
<gene>
    <name evidence="2" type="ORF">I0C86_15425</name>
</gene>
<dbReference type="InterPro" id="IPR050583">
    <property type="entry name" value="Mycobacterial_A85_antigen"/>
</dbReference>
<proteinExistence type="predicted"/>
<comment type="caution">
    <text evidence="2">The sequence shown here is derived from an EMBL/GenBank/DDBJ whole genome shotgun (WGS) entry which is preliminary data.</text>
</comment>
<reference evidence="2 3" key="1">
    <citation type="submission" date="2020-11" db="EMBL/GenBank/DDBJ databases">
        <title>A novel isolate from a Black sea contaminated sediment with potential to produce alkanes: Plantactinospora alkalitolerans sp. nov.</title>
        <authorList>
            <person name="Carro L."/>
            <person name="Veyisoglu A."/>
            <person name="Guven K."/>
            <person name="Schumann P."/>
            <person name="Klenk H.-P."/>
            <person name="Sahin N."/>
        </authorList>
    </citation>
    <scope>NUCLEOTIDE SEQUENCE [LARGE SCALE GENOMIC DNA]</scope>
    <source>
        <strain evidence="2 3">S1510</strain>
    </source>
</reference>
<dbReference type="Gene3D" id="2.60.40.10">
    <property type="entry name" value="Immunoglobulins"/>
    <property type="match status" value="2"/>
</dbReference>